<evidence type="ECO:0000313" key="2">
    <source>
        <dbReference type="EMBL" id="GGG64823.1"/>
    </source>
</evidence>
<dbReference type="EMBL" id="BMGT01000001">
    <property type="protein sequence ID" value="GGG64823.1"/>
    <property type="molecule type" value="Genomic_DNA"/>
</dbReference>
<name>A0A917H251_9BACT</name>
<feature type="region of interest" description="Disordered" evidence="1">
    <location>
        <begin position="144"/>
        <end position="193"/>
    </location>
</feature>
<feature type="compositionally biased region" description="Basic residues" evidence="1">
    <location>
        <begin position="160"/>
        <end position="169"/>
    </location>
</feature>
<reference evidence="2" key="2">
    <citation type="submission" date="2020-09" db="EMBL/GenBank/DDBJ databases">
        <authorList>
            <person name="Sun Q."/>
            <person name="Zhou Y."/>
        </authorList>
    </citation>
    <scope>NUCLEOTIDE SEQUENCE</scope>
    <source>
        <strain evidence="2">CGMCC 1.12997</strain>
    </source>
</reference>
<gene>
    <name evidence="2" type="ORF">GCM10011585_03050</name>
</gene>
<proteinExistence type="predicted"/>
<dbReference type="Proteomes" id="UP000647241">
    <property type="component" value="Unassembled WGS sequence"/>
</dbReference>
<keyword evidence="3" id="KW-1185">Reference proteome</keyword>
<feature type="compositionally biased region" description="Pro residues" evidence="1">
    <location>
        <begin position="144"/>
        <end position="159"/>
    </location>
</feature>
<feature type="compositionally biased region" description="Polar residues" evidence="1">
    <location>
        <begin position="179"/>
        <end position="193"/>
    </location>
</feature>
<organism evidence="2 3">
    <name type="scientific">Edaphobacter dinghuensis</name>
    <dbReference type="NCBI Taxonomy" id="1560005"/>
    <lineage>
        <taxon>Bacteria</taxon>
        <taxon>Pseudomonadati</taxon>
        <taxon>Acidobacteriota</taxon>
        <taxon>Terriglobia</taxon>
        <taxon>Terriglobales</taxon>
        <taxon>Acidobacteriaceae</taxon>
        <taxon>Edaphobacter</taxon>
    </lineage>
</organism>
<evidence type="ECO:0000256" key="1">
    <source>
        <dbReference type="SAM" id="MobiDB-lite"/>
    </source>
</evidence>
<accession>A0A917H251</accession>
<reference evidence="2" key="1">
    <citation type="journal article" date="2014" name="Int. J. Syst. Evol. Microbiol.">
        <title>Complete genome sequence of Corynebacterium casei LMG S-19264T (=DSM 44701T), isolated from a smear-ripened cheese.</title>
        <authorList>
            <consortium name="US DOE Joint Genome Institute (JGI-PGF)"/>
            <person name="Walter F."/>
            <person name="Albersmeier A."/>
            <person name="Kalinowski J."/>
            <person name="Ruckert C."/>
        </authorList>
    </citation>
    <scope>NUCLEOTIDE SEQUENCE</scope>
    <source>
        <strain evidence="2">CGMCC 1.12997</strain>
    </source>
</reference>
<protein>
    <submittedName>
        <fullName evidence="2">Uncharacterized protein</fullName>
    </submittedName>
</protein>
<evidence type="ECO:0000313" key="3">
    <source>
        <dbReference type="Proteomes" id="UP000647241"/>
    </source>
</evidence>
<dbReference type="AlphaFoldDB" id="A0A917H251"/>
<comment type="caution">
    <text evidence="2">The sequence shown here is derived from an EMBL/GenBank/DDBJ whole genome shotgun (WGS) entry which is preliminary data.</text>
</comment>
<sequence length="193" mass="20566">MQSQGAASAIMQPSLDTLTQALEVLRPERWKAPDAIKQETGSNIDSIHRDIQTTLPQLLATADAAPNSVSQLLLAYRNVEALYDVLLRVAQVANLAAPGQQSAAIDHARASLEDARRTLGDRLNSAALGQDQQVHRLQAALRAVPPPAAPVVCPTPAPVKKPRRRRKPVAKPAPKPATSTQQSNPQNGTSAAH</sequence>